<proteinExistence type="predicted"/>
<evidence type="ECO:0000313" key="3">
    <source>
        <dbReference type="Proteomes" id="UP000321548"/>
    </source>
</evidence>
<accession>A0A5C8P119</accession>
<keyword evidence="3" id="KW-1185">Reference proteome</keyword>
<protein>
    <submittedName>
        <fullName evidence="2">Uncharacterized protein</fullName>
    </submittedName>
</protein>
<dbReference type="RefSeq" id="WP_147703202.1">
    <property type="nucleotide sequence ID" value="NZ_VDUY01000002.1"/>
</dbReference>
<sequence>MTAYAGDTLLYRDRVFRLGSRPLEAWFRLIGQRPGLRRASGLSADAPDYAATWEIGDDGLLRLVGLTGSWPDTNPLALGHLFPFAEESVVAGWYTGILRGIRAGSVGTALAAVQEPCHLASFPRHGVPGLMLADLALEVRCGRLLDASGETLGPGRPGDESPRWAATLV</sequence>
<name>A0A5C8P119_9BURK</name>
<dbReference type="Proteomes" id="UP000321548">
    <property type="component" value="Unassembled WGS sequence"/>
</dbReference>
<comment type="caution">
    <text evidence="2">The sequence shown here is derived from an EMBL/GenBank/DDBJ whole genome shotgun (WGS) entry which is preliminary data.</text>
</comment>
<gene>
    <name evidence="2" type="ORF">FHP08_04825</name>
</gene>
<organism evidence="2 3">
    <name type="scientific">Zeimonas arvi</name>
    <dbReference type="NCBI Taxonomy" id="2498847"/>
    <lineage>
        <taxon>Bacteria</taxon>
        <taxon>Pseudomonadati</taxon>
        <taxon>Pseudomonadota</taxon>
        <taxon>Betaproteobacteria</taxon>
        <taxon>Burkholderiales</taxon>
        <taxon>Burkholderiaceae</taxon>
        <taxon>Zeimonas</taxon>
    </lineage>
</organism>
<reference evidence="2 3" key="1">
    <citation type="submission" date="2019-06" db="EMBL/GenBank/DDBJ databases">
        <title>Quisquiliibacterium sp. nov., isolated from a maize field.</title>
        <authorList>
            <person name="Lin S.-Y."/>
            <person name="Tsai C.-F."/>
            <person name="Young C.-C."/>
        </authorList>
    </citation>
    <scope>NUCLEOTIDE SEQUENCE [LARGE SCALE GENOMIC DNA]</scope>
    <source>
        <strain evidence="2 3">CC-CFT501</strain>
    </source>
</reference>
<dbReference type="AlphaFoldDB" id="A0A5C8P119"/>
<dbReference type="EMBL" id="VDUY01000002">
    <property type="protein sequence ID" value="TXL66953.1"/>
    <property type="molecule type" value="Genomic_DNA"/>
</dbReference>
<dbReference type="OrthoDB" id="1438245at2"/>
<evidence type="ECO:0000256" key="1">
    <source>
        <dbReference type="SAM" id="MobiDB-lite"/>
    </source>
</evidence>
<feature type="region of interest" description="Disordered" evidence="1">
    <location>
        <begin position="150"/>
        <end position="169"/>
    </location>
</feature>
<evidence type="ECO:0000313" key="2">
    <source>
        <dbReference type="EMBL" id="TXL66953.1"/>
    </source>
</evidence>